<reference evidence="2 3" key="1">
    <citation type="submission" date="2018-10" db="EMBL/GenBank/DDBJ databases">
        <title>Genome sequence of Verticillium nonalfalfae VnAa140.</title>
        <authorList>
            <person name="Stajich J.E."/>
            <person name="Kasson M.T."/>
        </authorList>
    </citation>
    <scope>NUCLEOTIDE SEQUENCE [LARGE SCALE GENOMIC DNA]</scope>
    <source>
        <strain evidence="2 3">VnAa140</strain>
    </source>
</reference>
<evidence type="ECO:0000313" key="2">
    <source>
        <dbReference type="EMBL" id="RNJ57826.1"/>
    </source>
</evidence>
<dbReference type="RefSeq" id="XP_028495984.1">
    <property type="nucleotide sequence ID" value="XM_028639769.1"/>
</dbReference>
<organism evidence="2 3">
    <name type="scientific">Verticillium nonalfalfae</name>
    <dbReference type="NCBI Taxonomy" id="1051616"/>
    <lineage>
        <taxon>Eukaryota</taxon>
        <taxon>Fungi</taxon>
        <taxon>Dikarya</taxon>
        <taxon>Ascomycota</taxon>
        <taxon>Pezizomycotina</taxon>
        <taxon>Sordariomycetes</taxon>
        <taxon>Hypocreomycetidae</taxon>
        <taxon>Glomerellales</taxon>
        <taxon>Plectosphaerellaceae</taxon>
        <taxon>Verticillium</taxon>
    </lineage>
</organism>
<sequence length="754" mass="82872">MPSTASLNCIPQQYLHNKYHSFHYQATSHLTKRTMDDPTRYHGTLVSLEGPVDVLATQLRLLPTSPQIFILPQVQTYLEDGDPSERFDARKFIRRMHNAVAARNEVAYSFLKDSTPTNKRLVFTNGSTPGAQAICIKTIAEHETDGDISHAKLLFNDIVKHGAAGLEDDWFSRQREDRHHVPEEDPIVRAMRAAEALDRLTADLQPNTDVDLTFKARPRSMSLPIYSFDDRFGDAAPFYVFGVRSCEDDECVDDSTRNDFLSATPRLAVTDFGESLTDTIATFEAVDDCLPPLRSPSCVGETYEHQTISPRRLFTTELLSPLSGHSTESTDAVAYGEGSLMQMQMGNPRRSTKRTKSLDRAYETGDSYGDPPLQAQIQARVDSGKALSEDGRRDSNVGTLLQKSLPRTIHVLCDRPTVLLSPPPPKPKKMANGAYVDKGTDAESFRSPEPPFRPVLPFTEDLVIKIQDGADDSVLDATIGAFRAGVYPIQTQEQSEQLVARKESVVRAPRLHDVETAAEDSVNSSASVLSFGPDPDEYDPFAYGPTPLKPANTTRLTLKLKPATPPTPAQTPSSLSSVCGPGEERIQSCDITGCKTAVAVQNSLRLLLNFHFPPEDQGYHRFHFSILPEMGGLWKPVFRNAGAESPRNGQRRIDQILAVGARRGVKKTHLSNLIGQLEKLGVKSGEVSRSGRLDFRGKATSDAYLCLLLSISENDHGASEPSIIATAADITPAAKRQPSSPTALARNVVQSLVR</sequence>
<evidence type="ECO:0000313" key="3">
    <source>
        <dbReference type="Proteomes" id="UP000267145"/>
    </source>
</evidence>
<dbReference type="EMBL" id="RBVV01000035">
    <property type="protein sequence ID" value="RNJ57826.1"/>
    <property type="molecule type" value="Genomic_DNA"/>
</dbReference>
<proteinExistence type="predicted"/>
<keyword evidence="3" id="KW-1185">Reference proteome</keyword>
<dbReference type="STRING" id="1051616.A0A3M9YDG7"/>
<gene>
    <name evidence="2" type="ORF">D7B24_005619</name>
</gene>
<name>A0A3M9YDG7_9PEZI</name>
<dbReference type="GeneID" id="39609308"/>
<protein>
    <submittedName>
        <fullName evidence="2">Uncharacterized protein</fullName>
    </submittedName>
</protein>
<comment type="caution">
    <text evidence="2">The sequence shown here is derived from an EMBL/GenBank/DDBJ whole genome shotgun (WGS) entry which is preliminary data.</text>
</comment>
<evidence type="ECO:0000256" key="1">
    <source>
        <dbReference type="SAM" id="MobiDB-lite"/>
    </source>
</evidence>
<accession>A0A3M9YDG7</accession>
<feature type="region of interest" description="Disordered" evidence="1">
    <location>
        <begin position="344"/>
        <end position="374"/>
    </location>
</feature>
<dbReference type="Proteomes" id="UP000267145">
    <property type="component" value="Unassembled WGS sequence"/>
</dbReference>
<dbReference type="AlphaFoldDB" id="A0A3M9YDG7"/>